<comment type="caution">
    <text evidence="9">The sequence shown here is derived from an EMBL/GenBank/DDBJ whole genome shotgun (WGS) entry which is preliminary data.</text>
</comment>
<dbReference type="GO" id="GO:0009435">
    <property type="term" value="P:NAD+ biosynthetic process"/>
    <property type="evidence" value="ECO:0007669"/>
    <property type="project" value="UniProtKB-UniPathway"/>
</dbReference>
<dbReference type="PANTHER" id="PTHR23090:SF9">
    <property type="entry name" value="GLUTAMINE-DEPENDENT NAD(+) SYNTHETASE"/>
    <property type="match status" value="1"/>
</dbReference>
<dbReference type="AlphaFoldDB" id="A0A2H0B772"/>
<evidence type="ECO:0000256" key="3">
    <source>
        <dbReference type="ARBA" id="ARBA00022741"/>
    </source>
</evidence>
<dbReference type="EC" id="6.3.1.5" evidence="7"/>
<dbReference type="Proteomes" id="UP000229459">
    <property type="component" value="Unassembled WGS sequence"/>
</dbReference>
<evidence type="ECO:0000256" key="7">
    <source>
        <dbReference type="RuleBase" id="RU003812"/>
    </source>
</evidence>
<evidence type="ECO:0000259" key="8">
    <source>
        <dbReference type="Pfam" id="PF02540"/>
    </source>
</evidence>
<dbReference type="EMBL" id="PCSR01000108">
    <property type="protein sequence ID" value="PIP52778.1"/>
    <property type="molecule type" value="Genomic_DNA"/>
</dbReference>
<comment type="catalytic activity">
    <reaction evidence="7">
        <text>deamido-NAD(+) + NH4(+) + ATP = AMP + diphosphate + NAD(+) + H(+)</text>
        <dbReference type="Rhea" id="RHEA:21188"/>
        <dbReference type="ChEBI" id="CHEBI:15378"/>
        <dbReference type="ChEBI" id="CHEBI:28938"/>
        <dbReference type="ChEBI" id="CHEBI:30616"/>
        <dbReference type="ChEBI" id="CHEBI:33019"/>
        <dbReference type="ChEBI" id="CHEBI:57540"/>
        <dbReference type="ChEBI" id="CHEBI:58437"/>
        <dbReference type="ChEBI" id="CHEBI:456215"/>
        <dbReference type="EC" id="6.3.1.5"/>
    </reaction>
</comment>
<organism evidence="9 10">
    <name type="scientific">Candidatus Beckwithbacteria bacterium CG23_combo_of_CG06-09_8_20_14_all_34_8</name>
    <dbReference type="NCBI Taxonomy" id="1974497"/>
    <lineage>
        <taxon>Bacteria</taxon>
        <taxon>Candidatus Beckwithiibacteriota</taxon>
    </lineage>
</organism>
<name>A0A2H0B772_9BACT</name>
<comment type="pathway">
    <text evidence="1">Cofactor biosynthesis; NAD(+) biosynthesis.</text>
</comment>
<keyword evidence="4 6" id="KW-0067">ATP-binding</keyword>
<dbReference type="InterPro" id="IPR003694">
    <property type="entry name" value="NAD_synthase"/>
</dbReference>
<dbReference type="UniPathway" id="UPA00253"/>
<gene>
    <name evidence="9" type="primary">nadE</name>
    <name evidence="9" type="ORF">COX08_04600</name>
</gene>
<sequence length="279" mass="31695">MTEKIIIITSFIKSILKKNDKNKLVIGISGGIDSAVSLTLATQSIGKENVYPFLLPYGDQDILDAMEICRFNQIPTGNIKMINIKKNVDTIRNEIEEQCHSDPNGIRAQNQIQKNDSKAGLQPAQNDAEFKVRIGNIMARVRMIMIFDQAKKLGALVCGTENKSEKYLGYFTRFGDEASDLEPLQHLYKTQVWRLAKELKLPQKFIDKQPSAGLWDGQSDEQELGFSYAQADLVLVQLIDKNIKAKEIKINGMEQKIIDKVIKQVKSQHFKHEVPYRLE</sequence>
<keyword evidence="5 6" id="KW-0520">NAD</keyword>
<dbReference type="NCBIfam" id="TIGR00552">
    <property type="entry name" value="nadE"/>
    <property type="match status" value="1"/>
</dbReference>
<protein>
    <recommendedName>
        <fullName evidence="7">NH(3)-dependent NAD(+) synthetase</fullName>
        <ecNumber evidence="7">6.3.1.5</ecNumber>
    </recommendedName>
</protein>
<evidence type="ECO:0000256" key="1">
    <source>
        <dbReference type="ARBA" id="ARBA00004790"/>
    </source>
</evidence>
<dbReference type="InterPro" id="IPR022310">
    <property type="entry name" value="NAD/GMP_synthase"/>
</dbReference>
<reference evidence="9 10" key="1">
    <citation type="submission" date="2017-09" db="EMBL/GenBank/DDBJ databases">
        <title>Depth-based differentiation of microbial function through sediment-hosted aquifers and enrichment of novel symbionts in the deep terrestrial subsurface.</title>
        <authorList>
            <person name="Probst A.J."/>
            <person name="Ladd B."/>
            <person name="Jarett J.K."/>
            <person name="Geller-Mcgrath D.E."/>
            <person name="Sieber C.M."/>
            <person name="Emerson J.B."/>
            <person name="Anantharaman K."/>
            <person name="Thomas B.C."/>
            <person name="Malmstrom R."/>
            <person name="Stieglmeier M."/>
            <person name="Klingl A."/>
            <person name="Woyke T."/>
            <person name="Ryan C.M."/>
            <person name="Banfield J.F."/>
        </authorList>
    </citation>
    <scope>NUCLEOTIDE SEQUENCE [LARGE SCALE GENOMIC DNA]</scope>
    <source>
        <strain evidence="9">CG23_combo_of_CG06-09_8_20_14_all_34_8</strain>
    </source>
</reference>
<dbReference type="GO" id="GO:0008795">
    <property type="term" value="F:NAD+ synthase activity"/>
    <property type="evidence" value="ECO:0007669"/>
    <property type="project" value="UniProtKB-EC"/>
</dbReference>
<accession>A0A2H0B772</accession>
<dbReference type="GO" id="GO:0005524">
    <property type="term" value="F:ATP binding"/>
    <property type="evidence" value="ECO:0007669"/>
    <property type="project" value="UniProtKB-KW"/>
</dbReference>
<dbReference type="InterPro" id="IPR014729">
    <property type="entry name" value="Rossmann-like_a/b/a_fold"/>
</dbReference>
<evidence type="ECO:0000313" key="9">
    <source>
        <dbReference type="EMBL" id="PIP52778.1"/>
    </source>
</evidence>
<dbReference type="PANTHER" id="PTHR23090">
    <property type="entry name" value="NH 3 /GLUTAMINE-DEPENDENT NAD + SYNTHETASE"/>
    <property type="match status" value="1"/>
</dbReference>
<evidence type="ECO:0000256" key="6">
    <source>
        <dbReference type="RuleBase" id="RU003811"/>
    </source>
</evidence>
<evidence type="ECO:0000313" key="10">
    <source>
        <dbReference type="Proteomes" id="UP000229459"/>
    </source>
</evidence>
<keyword evidence="3 6" id="KW-0547">Nucleotide-binding</keyword>
<dbReference type="Pfam" id="PF02540">
    <property type="entry name" value="NAD_synthase"/>
    <property type="match status" value="1"/>
</dbReference>
<dbReference type="CDD" id="cd00553">
    <property type="entry name" value="NAD_synthase"/>
    <property type="match status" value="1"/>
</dbReference>
<dbReference type="GO" id="GO:0005737">
    <property type="term" value="C:cytoplasm"/>
    <property type="evidence" value="ECO:0007669"/>
    <property type="project" value="InterPro"/>
</dbReference>
<dbReference type="Gene3D" id="3.40.50.620">
    <property type="entry name" value="HUPs"/>
    <property type="match status" value="1"/>
</dbReference>
<evidence type="ECO:0000256" key="5">
    <source>
        <dbReference type="ARBA" id="ARBA00023027"/>
    </source>
</evidence>
<feature type="domain" description="NAD/GMP synthase" evidence="8">
    <location>
        <begin position="8"/>
        <end position="275"/>
    </location>
</feature>
<evidence type="ECO:0000256" key="2">
    <source>
        <dbReference type="ARBA" id="ARBA00022598"/>
    </source>
</evidence>
<comment type="similarity">
    <text evidence="6">Belongs to the NAD synthetase family.</text>
</comment>
<evidence type="ECO:0000256" key="4">
    <source>
        <dbReference type="ARBA" id="ARBA00022840"/>
    </source>
</evidence>
<proteinExistence type="inferred from homology"/>
<keyword evidence="2 6" id="KW-0436">Ligase</keyword>
<dbReference type="GO" id="GO:0004359">
    <property type="term" value="F:glutaminase activity"/>
    <property type="evidence" value="ECO:0007669"/>
    <property type="project" value="InterPro"/>
</dbReference>
<dbReference type="SUPFAM" id="SSF52402">
    <property type="entry name" value="Adenine nucleotide alpha hydrolases-like"/>
    <property type="match status" value="1"/>
</dbReference>
<dbReference type="GO" id="GO:0003952">
    <property type="term" value="F:NAD+ synthase (glutamine-hydrolyzing) activity"/>
    <property type="evidence" value="ECO:0007669"/>
    <property type="project" value="InterPro"/>
</dbReference>